<accession>E4Y5Y0</accession>
<dbReference type="InterPro" id="IPR033116">
    <property type="entry name" value="TRYPSIN_SER"/>
</dbReference>
<dbReference type="PANTHER" id="PTHR24264">
    <property type="entry name" value="TRYPSIN-RELATED"/>
    <property type="match status" value="1"/>
</dbReference>
<dbReference type="Pfam" id="PF00089">
    <property type="entry name" value="Trypsin"/>
    <property type="match status" value="1"/>
</dbReference>
<evidence type="ECO:0000259" key="8">
    <source>
        <dbReference type="PROSITE" id="PS50240"/>
    </source>
</evidence>
<dbReference type="Proteomes" id="UP000011014">
    <property type="component" value="Unassembled WGS sequence"/>
</dbReference>
<evidence type="ECO:0000256" key="2">
    <source>
        <dbReference type="ARBA" id="ARBA00022525"/>
    </source>
</evidence>
<comment type="subcellular location">
    <subcellularLocation>
        <location evidence="1">Secreted</location>
    </subcellularLocation>
</comment>
<dbReference type="AlphaFoldDB" id="E4Y5Y0"/>
<dbReference type="InterPro" id="IPR050127">
    <property type="entry name" value="Serine_Proteases_S1"/>
</dbReference>
<keyword evidence="3 7" id="KW-0645">Protease</keyword>
<dbReference type="PROSITE" id="PS50240">
    <property type="entry name" value="TRYPSIN_DOM"/>
    <property type="match status" value="1"/>
</dbReference>
<evidence type="ECO:0000256" key="7">
    <source>
        <dbReference type="RuleBase" id="RU363034"/>
    </source>
</evidence>
<sequence length="227" mass="24729">MKFWNGHDFKGRISKLATEPNKLQCGAVLISNHSILTAAHCLQNTGLVALTGSGSHNQASYEIPASKQIKHPNYSSVYLTNDIAVLNVSKRINYNSSVYPAIMPIKTPVNKAPSTVCGWGTISYPGIEYPEDLNCADNFILDNTNCRSYYGSEIRAGMVCAMSNSFEEDACTGDSGGPFFDWFSYDDSSYEAVTEEVVGLVSWGRGCGTQPGIASKLKMISLRINIK</sequence>
<dbReference type="PRINTS" id="PR00722">
    <property type="entry name" value="CHYMOTRYPSIN"/>
</dbReference>
<reference evidence="9" key="1">
    <citation type="journal article" date="2010" name="Science">
        <title>Plasticity of animal genome architecture unmasked by rapid evolution of a pelagic tunicate.</title>
        <authorList>
            <person name="Denoeud F."/>
            <person name="Henriet S."/>
            <person name="Mungpakdee S."/>
            <person name="Aury J.M."/>
            <person name="Da Silva C."/>
            <person name="Brinkmann H."/>
            <person name="Mikhaleva J."/>
            <person name="Olsen L.C."/>
            <person name="Jubin C."/>
            <person name="Canestro C."/>
            <person name="Bouquet J.M."/>
            <person name="Danks G."/>
            <person name="Poulain J."/>
            <person name="Campsteijn C."/>
            <person name="Adamski M."/>
            <person name="Cross I."/>
            <person name="Yadetie F."/>
            <person name="Muffato M."/>
            <person name="Louis A."/>
            <person name="Butcher S."/>
            <person name="Tsagkogeorga G."/>
            <person name="Konrad A."/>
            <person name="Singh S."/>
            <person name="Jensen M.F."/>
            <person name="Cong E.H."/>
            <person name="Eikeseth-Otteraa H."/>
            <person name="Noel B."/>
            <person name="Anthouard V."/>
            <person name="Porcel B.M."/>
            <person name="Kachouri-Lafond R."/>
            <person name="Nishino A."/>
            <person name="Ugolini M."/>
            <person name="Chourrout P."/>
            <person name="Nishida H."/>
            <person name="Aasland R."/>
            <person name="Huzurbazar S."/>
            <person name="Westhof E."/>
            <person name="Delsuc F."/>
            <person name="Lehrach H."/>
            <person name="Reinhardt R."/>
            <person name="Weissenbach J."/>
            <person name="Roy S.W."/>
            <person name="Artiguenave F."/>
            <person name="Postlethwait J.H."/>
            <person name="Manak J.R."/>
            <person name="Thompson E.M."/>
            <person name="Jaillon O."/>
            <person name="Du Pasquier L."/>
            <person name="Boudinot P."/>
            <person name="Liberles D.A."/>
            <person name="Volff J.N."/>
            <person name="Philippe H."/>
            <person name="Lenhard B."/>
            <person name="Roest Crollius H."/>
            <person name="Wincker P."/>
            <person name="Chourrout D."/>
        </authorList>
    </citation>
    <scope>NUCLEOTIDE SEQUENCE [LARGE SCALE GENOMIC DNA]</scope>
</reference>
<keyword evidence="4 7" id="KW-0378">Hydrolase</keyword>
<protein>
    <recommendedName>
        <fullName evidence="8">Peptidase S1 domain-containing protein</fullName>
    </recommendedName>
</protein>
<dbReference type="InterPro" id="IPR001314">
    <property type="entry name" value="Peptidase_S1A"/>
</dbReference>
<dbReference type="InterPro" id="IPR001254">
    <property type="entry name" value="Trypsin_dom"/>
</dbReference>
<dbReference type="CDD" id="cd00190">
    <property type="entry name" value="Tryp_SPc"/>
    <property type="match status" value="1"/>
</dbReference>
<dbReference type="PANTHER" id="PTHR24264:SF15">
    <property type="entry name" value="RIKEN CDNA 2210010C04 GENE"/>
    <property type="match status" value="1"/>
</dbReference>
<dbReference type="SMART" id="SM00020">
    <property type="entry name" value="Tryp_SPc"/>
    <property type="match status" value="1"/>
</dbReference>
<proteinExistence type="predicted"/>
<evidence type="ECO:0000256" key="1">
    <source>
        <dbReference type="ARBA" id="ARBA00004613"/>
    </source>
</evidence>
<dbReference type="GO" id="GO:0006508">
    <property type="term" value="P:proteolysis"/>
    <property type="evidence" value="ECO:0007669"/>
    <property type="project" value="UniProtKB-KW"/>
</dbReference>
<gene>
    <name evidence="9" type="ORF">GSOID_T00018981001</name>
</gene>
<keyword evidence="2" id="KW-0964">Secreted</keyword>
<dbReference type="InterPro" id="IPR009003">
    <property type="entry name" value="Peptidase_S1_PA"/>
</dbReference>
<dbReference type="InterPro" id="IPR018114">
    <property type="entry name" value="TRYPSIN_HIS"/>
</dbReference>
<evidence type="ECO:0000256" key="5">
    <source>
        <dbReference type="ARBA" id="ARBA00022825"/>
    </source>
</evidence>
<dbReference type="PROSITE" id="PS00134">
    <property type="entry name" value="TRYPSIN_HIS"/>
    <property type="match status" value="1"/>
</dbReference>
<dbReference type="GO" id="GO:0005615">
    <property type="term" value="C:extracellular space"/>
    <property type="evidence" value="ECO:0007669"/>
    <property type="project" value="TreeGrafter"/>
</dbReference>
<evidence type="ECO:0000256" key="4">
    <source>
        <dbReference type="ARBA" id="ARBA00022801"/>
    </source>
</evidence>
<keyword evidence="6" id="KW-1015">Disulfide bond</keyword>
<dbReference type="PROSITE" id="PS00135">
    <property type="entry name" value="TRYPSIN_SER"/>
    <property type="match status" value="1"/>
</dbReference>
<dbReference type="SUPFAM" id="SSF50494">
    <property type="entry name" value="Trypsin-like serine proteases"/>
    <property type="match status" value="1"/>
</dbReference>
<evidence type="ECO:0000256" key="3">
    <source>
        <dbReference type="ARBA" id="ARBA00022670"/>
    </source>
</evidence>
<feature type="domain" description="Peptidase S1" evidence="8">
    <location>
        <begin position="1"/>
        <end position="227"/>
    </location>
</feature>
<dbReference type="Gene3D" id="2.40.10.10">
    <property type="entry name" value="Trypsin-like serine proteases"/>
    <property type="match status" value="2"/>
</dbReference>
<dbReference type="FunFam" id="2.40.10.10:FF:000068">
    <property type="entry name" value="transmembrane protease serine 2"/>
    <property type="match status" value="1"/>
</dbReference>
<dbReference type="InterPro" id="IPR043504">
    <property type="entry name" value="Peptidase_S1_PA_chymotrypsin"/>
</dbReference>
<organism evidence="9">
    <name type="scientific">Oikopleura dioica</name>
    <name type="common">Tunicate</name>
    <dbReference type="NCBI Taxonomy" id="34765"/>
    <lineage>
        <taxon>Eukaryota</taxon>
        <taxon>Metazoa</taxon>
        <taxon>Chordata</taxon>
        <taxon>Tunicata</taxon>
        <taxon>Appendicularia</taxon>
        <taxon>Copelata</taxon>
        <taxon>Oikopleuridae</taxon>
        <taxon>Oikopleura</taxon>
    </lineage>
</organism>
<keyword evidence="5 7" id="KW-0720">Serine protease</keyword>
<dbReference type="EMBL" id="FN654290">
    <property type="protein sequence ID" value="CBY31030.1"/>
    <property type="molecule type" value="Genomic_DNA"/>
</dbReference>
<name>E4Y5Y0_OIKDI</name>
<evidence type="ECO:0000313" key="9">
    <source>
        <dbReference type="EMBL" id="CBY31030.1"/>
    </source>
</evidence>
<dbReference type="GO" id="GO:0004252">
    <property type="term" value="F:serine-type endopeptidase activity"/>
    <property type="evidence" value="ECO:0007669"/>
    <property type="project" value="InterPro"/>
</dbReference>
<evidence type="ECO:0000256" key="6">
    <source>
        <dbReference type="ARBA" id="ARBA00023157"/>
    </source>
</evidence>